<organism evidence="1 2">
    <name type="scientific">Dryococelus australis</name>
    <dbReference type="NCBI Taxonomy" id="614101"/>
    <lineage>
        <taxon>Eukaryota</taxon>
        <taxon>Metazoa</taxon>
        <taxon>Ecdysozoa</taxon>
        <taxon>Arthropoda</taxon>
        <taxon>Hexapoda</taxon>
        <taxon>Insecta</taxon>
        <taxon>Pterygota</taxon>
        <taxon>Neoptera</taxon>
        <taxon>Polyneoptera</taxon>
        <taxon>Phasmatodea</taxon>
        <taxon>Verophasmatodea</taxon>
        <taxon>Anareolatae</taxon>
        <taxon>Phasmatidae</taxon>
        <taxon>Eurycanthinae</taxon>
        <taxon>Dryococelus</taxon>
    </lineage>
</organism>
<evidence type="ECO:0000313" key="2">
    <source>
        <dbReference type="Proteomes" id="UP001159363"/>
    </source>
</evidence>
<sequence>MTVHNLCACVPLDLYSSPHPYFSCLRALWLNMMPRTGSLPDFLKWESCRTMPLVGRFSRGYPVSSPLHPVAAPFLPHFNPIGTQDLTRVHQWLGDRYRGFQDRHRVPPASRIKKGNKNNMENARGRKLKLASDLGTWDLGTLGGRAVTSEGHEHQSAFRRLPRTSYCGLGLRRAILYGRRGFCDMGSRGVFLELVFHPDARVIIKRGLADVTAAWRRRKNRRKEKTEHTHAHTHAYTRTHARPHSACFGSCFVFTTLDSTVLCILEYQLCVLWLLPQRVVSVSPRLAVWDSLLISFPVCYWLRVVQSVSNKLRTNYEVNFSVHMFDAYLVLK</sequence>
<reference evidence="1 2" key="1">
    <citation type="submission" date="2023-02" db="EMBL/GenBank/DDBJ databases">
        <title>LHISI_Scaffold_Assembly.</title>
        <authorList>
            <person name="Stuart O.P."/>
            <person name="Cleave R."/>
            <person name="Magrath M.J.L."/>
            <person name="Mikheyev A.S."/>
        </authorList>
    </citation>
    <scope>NUCLEOTIDE SEQUENCE [LARGE SCALE GENOMIC DNA]</scope>
    <source>
        <strain evidence="1">Daus_M_001</strain>
        <tissue evidence="1">Leg muscle</tissue>
    </source>
</reference>
<proteinExistence type="predicted"/>
<protein>
    <submittedName>
        <fullName evidence="1">Uncharacterized protein</fullName>
    </submittedName>
</protein>
<gene>
    <name evidence="1" type="ORF">PR048_033402</name>
</gene>
<name>A0ABQ9G068_9NEOP</name>
<dbReference type="Proteomes" id="UP001159363">
    <property type="component" value="Chromosome 16"/>
</dbReference>
<evidence type="ECO:0000313" key="1">
    <source>
        <dbReference type="EMBL" id="KAJ8865879.1"/>
    </source>
</evidence>
<accession>A0ABQ9G068</accession>
<keyword evidence="2" id="KW-1185">Reference proteome</keyword>
<comment type="caution">
    <text evidence="1">The sequence shown here is derived from an EMBL/GenBank/DDBJ whole genome shotgun (WGS) entry which is preliminary data.</text>
</comment>
<dbReference type="EMBL" id="JARBHB010000017">
    <property type="protein sequence ID" value="KAJ8865879.1"/>
    <property type="molecule type" value="Genomic_DNA"/>
</dbReference>